<dbReference type="Proteomes" id="UP000077405">
    <property type="component" value="Chromosome"/>
</dbReference>
<accession>A0A160JG81</accession>
<dbReference type="InterPro" id="IPR009935">
    <property type="entry name" value="DUF1467"/>
</dbReference>
<protein>
    <submittedName>
        <fullName evidence="2">DUF1467 domain-containing protein</fullName>
    </submittedName>
</protein>
<dbReference type="KEGG" id="ahu:A6A40_08505"/>
<gene>
    <name evidence="2" type="ORF">A6A40_08505</name>
</gene>
<dbReference type="STRING" id="1226968.A6A40_08505"/>
<dbReference type="RefSeq" id="WP_063635028.1">
    <property type="nucleotide sequence ID" value="NZ_CP015285.1"/>
</dbReference>
<keyword evidence="1" id="KW-0812">Transmembrane</keyword>
<evidence type="ECO:0000256" key="1">
    <source>
        <dbReference type="SAM" id="Phobius"/>
    </source>
</evidence>
<evidence type="ECO:0000313" key="3">
    <source>
        <dbReference type="Proteomes" id="UP000077405"/>
    </source>
</evidence>
<evidence type="ECO:0000313" key="2">
    <source>
        <dbReference type="EMBL" id="ANC91948.1"/>
    </source>
</evidence>
<dbReference type="EMBL" id="CP015285">
    <property type="protein sequence ID" value="ANC91948.1"/>
    <property type="molecule type" value="Genomic_DNA"/>
</dbReference>
<proteinExistence type="predicted"/>
<keyword evidence="3" id="KW-1185">Reference proteome</keyword>
<dbReference type="AlphaFoldDB" id="A0A160JG81"/>
<sequence length="84" mass="9729">MDNWVTAVFVYIVVWWVVLFAVLPWGVRTPDEPEPGMASSAPVEPRILRKFMITSVVSLLVWLVIFGIERSGMISFREMARHMY</sequence>
<dbReference type="Pfam" id="PF07330">
    <property type="entry name" value="DUF1467"/>
    <property type="match status" value="1"/>
</dbReference>
<feature type="transmembrane region" description="Helical" evidence="1">
    <location>
        <begin position="47"/>
        <end position="68"/>
    </location>
</feature>
<keyword evidence="1" id="KW-0472">Membrane</keyword>
<name>A0A160JG81_9PROT</name>
<reference evidence="2 3" key="1">
    <citation type="journal article" date="2013" name="Int. J. Syst. Evol. Microbiol.">
        <title>Azospirillum humicireducens sp. nov., a nitrogen-fixing bacterium isolated from a microbial fuel cell.</title>
        <authorList>
            <person name="Zhou S."/>
            <person name="Han L."/>
            <person name="Wang Y."/>
            <person name="Yang G."/>
            <person name="Zhuang L."/>
            <person name="Hu P."/>
        </authorList>
    </citation>
    <scope>NUCLEOTIDE SEQUENCE [LARGE SCALE GENOMIC DNA]</scope>
    <source>
        <strain evidence="2 3">SgZ-5</strain>
    </source>
</reference>
<organism evidence="2 3">
    <name type="scientific">Azospirillum humicireducens</name>
    <dbReference type="NCBI Taxonomy" id="1226968"/>
    <lineage>
        <taxon>Bacteria</taxon>
        <taxon>Pseudomonadati</taxon>
        <taxon>Pseudomonadota</taxon>
        <taxon>Alphaproteobacteria</taxon>
        <taxon>Rhodospirillales</taxon>
        <taxon>Azospirillaceae</taxon>
        <taxon>Azospirillum</taxon>
    </lineage>
</organism>
<keyword evidence="1" id="KW-1133">Transmembrane helix</keyword>
<dbReference type="OrthoDB" id="9804637at2"/>
<feature type="transmembrane region" description="Helical" evidence="1">
    <location>
        <begin position="7"/>
        <end position="27"/>
    </location>
</feature>